<keyword evidence="13" id="KW-1185">Reference proteome</keyword>
<keyword evidence="3" id="KW-1003">Cell membrane</keyword>
<proteinExistence type="predicted"/>
<keyword evidence="8 10" id="KW-0472">Membrane</keyword>
<dbReference type="GO" id="GO:0005886">
    <property type="term" value="C:plasma membrane"/>
    <property type="evidence" value="ECO:0007669"/>
    <property type="project" value="UniProtKB-SubCell"/>
</dbReference>
<feature type="transmembrane region" description="Helical" evidence="10">
    <location>
        <begin position="40"/>
        <end position="58"/>
    </location>
</feature>
<dbReference type="GO" id="GO:0051453">
    <property type="term" value="P:regulation of intracellular pH"/>
    <property type="evidence" value="ECO:0007669"/>
    <property type="project" value="TreeGrafter"/>
</dbReference>
<gene>
    <name evidence="12" type="ORF">nbrc107697_10600</name>
</gene>
<evidence type="ECO:0000256" key="10">
    <source>
        <dbReference type="SAM" id="Phobius"/>
    </source>
</evidence>
<feature type="transmembrane region" description="Helical" evidence="10">
    <location>
        <begin position="96"/>
        <end position="113"/>
    </location>
</feature>
<dbReference type="PANTHER" id="PTHR10110">
    <property type="entry name" value="SODIUM/HYDROGEN EXCHANGER"/>
    <property type="match status" value="1"/>
</dbReference>
<organism evidence="12 13">
    <name type="scientific">Gordonia crocea</name>
    <dbReference type="NCBI Taxonomy" id="589162"/>
    <lineage>
        <taxon>Bacteria</taxon>
        <taxon>Bacillati</taxon>
        <taxon>Actinomycetota</taxon>
        <taxon>Actinomycetes</taxon>
        <taxon>Mycobacteriales</taxon>
        <taxon>Gordoniaceae</taxon>
        <taxon>Gordonia</taxon>
    </lineage>
</organism>
<reference evidence="13" key="1">
    <citation type="submission" date="2019-06" db="EMBL/GenBank/DDBJ databases">
        <title>Gordonia isolated from sludge of a wastewater treatment plant.</title>
        <authorList>
            <person name="Tamura T."/>
            <person name="Aoyama K."/>
            <person name="Kang Y."/>
            <person name="Saito S."/>
            <person name="Akiyama N."/>
            <person name="Yazawa K."/>
            <person name="Gonoi T."/>
            <person name="Mikami Y."/>
        </authorList>
    </citation>
    <scope>NUCLEOTIDE SEQUENCE [LARGE SCALE GENOMIC DNA]</scope>
    <source>
        <strain evidence="13">NBRC 107697</strain>
    </source>
</reference>
<evidence type="ECO:0000259" key="11">
    <source>
        <dbReference type="Pfam" id="PF00999"/>
    </source>
</evidence>
<dbReference type="EMBL" id="BJOU01000001">
    <property type="protein sequence ID" value="GED97021.1"/>
    <property type="molecule type" value="Genomic_DNA"/>
</dbReference>
<dbReference type="InterPro" id="IPR006153">
    <property type="entry name" value="Cation/H_exchanger_TM"/>
</dbReference>
<feature type="domain" description="Cation/H+ exchanger transmembrane" evidence="11">
    <location>
        <begin position="4"/>
        <end position="266"/>
    </location>
</feature>
<name>A0A7I9UW79_9ACTN</name>
<evidence type="ECO:0000256" key="7">
    <source>
        <dbReference type="ARBA" id="ARBA00023065"/>
    </source>
</evidence>
<feature type="transmembrane region" description="Helical" evidence="10">
    <location>
        <begin position="240"/>
        <end position="264"/>
    </location>
</feature>
<dbReference type="GO" id="GO:0015386">
    <property type="term" value="F:potassium:proton antiporter activity"/>
    <property type="evidence" value="ECO:0007669"/>
    <property type="project" value="TreeGrafter"/>
</dbReference>
<evidence type="ECO:0000256" key="8">
    <source>
        <dbReference type="ARBA" id="ARBA00023136"/>
    </source>
</evidence>
<dbReference type="GO" id="GO:0098719">
    <property type="term" value="P:sodium ion import across plasma membrane"/>
    <property type="evidence" value="ECO:0007669"/>
    <property type="project" value="TreeGrafter"/>
</dbReference>
<dbReference type="AlphaFoldDB" id="A0A7I9UW79"/>
<comment type="caution">
    <text evidence="12">The sequence shown here is derived from an EMBL/GenBank/DDBJ whole genome shotgun (WGS) entry which is preliminary data.</text>
</comment>
<evidence type="ECO:0000313" key="13">
    <source>
        <dbReference type="Proteomes" id="UP000444980"/>
    </source>
</evidence>
<keyword evidence="9" id="KW-0739">Sodium transport</keyword>
<dbReference type="PANTHER" id="PTHR10110:SF86">
    <property type="entry name" value="SODIUM_HYDROGEN EXCHANGER 7"/>
    <property type="match status" value="1"/>
</dbReference>
<dbReference type="Proteomes" id="UP000444980">
    <property type="component" value="Unassembled WGS sequence"/>
</dbReference>
<keyword evidence="4 10" id="KW-0812">Transmembrane</keyword>
<evidence type="ECO:0000256" key="1">
    <source>
        <dbReference type="ARBA" id="ARBA00004651"/>
    </source>
</evidence>
<dbReference type="Pfam" id="PF00999">
    <property type="entry name" value="Na_H_Exchanger"/>
    <property type="match status" value="1"/>
</dbReference>
<keyword evidence="6" id="KW-0915">Sodium</keyword>
<evidence type="ECO:0000256" key="9">
    <source>
        <dbReference type="ARBA" id="ARBA00023201"/>
    </source>
</evidence>
<feature type="transmembrane region" description="Helical" evidence="10">
    <location>
        <begin position="133"/>
        <end position="158"/>
    </location>
</feature>
<evidence type="ECO:0000313" key="12">
    <source>
        <dbReference type="EMBL" id="GED97021.1"/>
    </source>
</evidence>
<dbReference type="InterPro" id="IPR018422">
    <property type="entry name" value="Cation/H_exchanger_CPA1"/>
</dbReference>
<feature type="transmembrane region" description="Helical" evidence="10">
    <location>
        <begin position="64"/>
        <end position="84"/>
    </location>
</feature>
<sequence length="379" mass="41175">MSVSIGGAIGNFAWAIAAAVVVGFVVGKANLFIASKISNATVTTAVSFTVPYLAYLPAEHFKASGLVASVTAGIVTGIGSARYLTAAHRMAEMQNWRTIELLLEGGVFLLMGLEMSSLIDDVRSDGGQFRNAVILAALLLAVVLVVRACFVGPMAGLLHRRASRADQLAIRLREYGDKLSGDVSPRVERRINRKLADLDYFVSSPLGWRESTVVVWAGMRGAVTVAAAQTLPIGTTSRSLLVLVAFFVALGSLLVQGLTLGPLVRWLGVTPDDQEIEAERNALQVRLRGVIEDDFADRFAADPEHFRRVRDAVVRSEDSEDGTVRRIGRTEFAMLRQVMIDAQRSELLSLREEGQFSSQVLTEALARLDAEQISVDLYR</sequence>
<evidence type="ECO:0000256" key="4">
    <source>
        <dbReference type="ARBA" id="ARBA00022692"/>
    </source>
</evidence>
<dbReference type="GO" id="GO:0015385">
    <property type="term" value="F:sodium:proton antiporter activity"/>
    <property type="evidence" value="ECO:0007669"/>
    <property type="project" value="InterPro"/>
</dbReference>
<evidence type="ECO:0000256" key="5">
    <source>
        <dbReference type="ARBA" id="ARBA00022989"/>
    </source>
</evidence>
<evidence type="ECO:0000256" key="2">
    <source>
        <dbReference type="ARBA" id="ARBA00022448"/>
    </source>
</evidence>
<accession>A0A7I9UW79</accession>
<evidence type="ECO:0000256" key="3">
    <source>
        <dbReference type="ARBA" id="ARBA00022475"/>
    </source>
</evidence>
<keyword evidence="7" id="KW-0406">Ion transport</keyword>
<evidence type="ECO:0000256" key="6">
    <source>
        <dbReference type="ARBA" id="ARBA00023053"/>
    </source>
</evidence>
<protein>
    <recommendedName>
        <fullName evidence="11">Cation/H+ exchanger transmembrane domain-containing protein</fullName>
    </recommendedName>
</protein>
<keyword evidence="2" id="KW-0813">Transport</keyword>
<comment type="subcellular location">
    <subcellularLocation>
        <location evidence="1">Cell membrane</location>
        <topology evidence="1">Multi-pass membrane protein</topology>
    </subcellularLocation>
</comment>
<keyword evidence="5 10" id="KW-1133">Transmembrane helix</keyword>
<feature type="transmembrane region" description="Helical" evidence="10">
    <location>
        <begin position="12"/>
        <end position="33"/>
    </location>
</feature>